<dbReference type="EMBL" id="HBJA01140307">
    <property type="protein sequence ID" value="CAE0836905.1"/>
    <property type="molecule type" value="Transcribed_RNA"/>
</dbReference>
<dbReference type="AlphaFoldDB" id="A0A7S4GH09"/>
<feature type="domain" description="NAD(P)-binding" evidence="4">
    <location>
        <begin position="22"/>
        <end position="324"/>
    </location>
</feature>
<keyword evidence="2" id="KW-0520">NAD</keyword>
<dbReference type="PANTHER" id="PTHR43000">
    <property type="entry name" value="DTDP-D-GLUCOSE 4,6-DEHYDRATASE-RELATED"/>
    <property type="match status" value="1"/>
</dbReference>
<sequence>MTEADRRGSEPVTSEYHPRNILITGGAGFIGSHVVTHLAKKYPSYNITVLDKLDYCSAKAHLDEILDQQGFEFIHGDILSADLVSYVLRSKGIDTVMHFAASTHVDNSFNSSVSFTQNNVMGTHVLLECCRMYGQIRRFVHVSTDEVYGGEGLLQDENSMLAPTNPYACSKAACEFLVRGYVTSFGIPVVITRGNNVYGPRQFPDKLIPKSATLLANGQSCFIHGDGSHMRNFLYAEDAARAFEFVLHKGHTGEVYNIGSPTEVTNLQVIKALIKIFGLEAEEEKYMTFVKDRAFNDVRYSIDSSKLHALGWAPKMSWEEGLRTTVEWYRKPENLQRWPNYQNGLVAHPSLDGPAETMFANASQK</sequence>
<name>A0A7S4GH09_9EUGL</name>
<dbReference type="InterPro" id="IPR016040">
    <property type="entry name" value="NAD(P)-bd_dom"/>
</dbReference>
<evidence type="ECO:0000256" key="3">
    <source>
        <dbReference type="ARBA" id="ARBA00023239"/>
    </source>
</evidence>
<dbReference type="InterPro" id="IPR036291">
    <property type="entry name" value="NAD(P)-bd_dom_sf"/>
</dbReference>
<dbReference type="Gene3D" id="3.90.25.10">
    <property type="entry name" value="UDP-galactose 4-epimerase, domain 1"/>
    <property type="match status" value="1"/>
</dbReference>
<evidence type="ECO:0000313" key="5">
    <source>
        <dbReference type="EMBL" id="CAE0836905.1"/>
    </source>
</evidence>
<dbReference type="Gene3D" id="3.40.50.720">
    <property type="entry name" value="NAD(P)-binding Rossmann-like Domain"/>
    <property type="match status" value="1"/>
</dbReference>
<dbReference type="GO" id="GO:0009225">
    <property type="term" value="P:nucleotide-sugar metabolic process"/>
    <property type="evidence" value="ECO:0007669"/>
    <property type="project" value="InterPro"/>
</dbReference>
<organism evidence="5">
    <name type="scientific">Eutreptiella gymnastica</name>
    <dbReference type="NCBI Taxonomy" id="73025"/>
    <lineage>
        <taxon>Eukaryota</taxon>
        <taxon>Discoba</taxon>
        <taxon>Euglenozoa</taxon>
        <taxon>Euglenida</taxon>
        <taxon>Spirocuta</taxon>
        <taxon>Euglenophyceae</taxon>
        <taxon>Eutreptiales</taxon>
        <taxon>Eutreptiaceae</taxon>
        <taxon>Eutreptiella</taxon>
    </lineage>
</organism>
<dbReference type="SUPFAM" id="SSF51735">
    <property type="entry name" value="NAD(P)-binding Rossmann-fold domains"/>
    <property type="match status" value="1"/>
</dbReference>
<dbReference type="CDD" id="cd05246">
    <property type="entry name" value="dTDP_GD_SDR_e"/>
    <property type="match status" value="1"/>
</dbReference>
<proteinExistence type="predicted"/>
<comment type="cofactor">
    <cofactor evidence="1">
        <name>NAD(+)</name>
        <dbReference type="ChEBI" id="CHEBI:57540"/>
    </cofactor>
</comment>
<protein>
    <recommendedName>
        <fullName evidence="4">NAD(P)-binding domain-containing protein</fullName>
    </recommendedName>
</protein>
<evidence type="ECO:0000256" key="2">
    <source>
        <dbReference type="ARBA" id="ARBA00023027"/>
    </source>
</evidence>
<evidence type="ECO:0000256" key="1">
    <source>
        <dbReference type="ARBA" id="ARBA00001911"/>
    </source>
</evidence>
<reference evidence="5" key="1">
    <citation type="submission" date="2021-01" db="EMBL/GenBank/DDBJ databases">
        <authorList>
            <person name="Corre E."/>
            <person name="Pelletier E."/>
            <person name="Niang G."/>
            <person name="Scheremetjew M."/>
            <person name="Finn R."/>
            <person name="Kale V."/>
            <person name="Holt S."/>
            <person name="Cochrane G."/>
            <person name="Meng A."/>
            <person name="Brown T."/>
            <person name="Cohen L."/>
        </authorList>
    </citation>
    <scope>NUCLEOTIDE SEQUENCE</scope>
    <source>
        <strain evidence="5">CCMP1594</strain>
    </source>
</reference>
<dbReference type="Pfam" id="PF16363">
    <property type="entry name" value="GDP_Man_Dehyd"/>
    <property type="match status" value="1"/>
</dbReference>
<gene>
    <name evidence="5" type="ORF">EGYM00163_LOCUS48274</name>
</gene>
<dbReference type="GO" id="GO:0008460">
    <property type="term" value="F:dTDP-glucose 4,6-dehydratase activity"/>
    <property type="evidence" value="ECO:0007669"/>
    <property type="project" value="InterPro"/>
</dbReference>
<dbReference type="FunFam" id="3.40.50.720:FF:000304">
    <property type="entry name" value="UDP-glucose 4,6-dehydratase"/>
    <property type="match status" value="1"/>
</dbReference>
<dbReference type="InterPro" id="IPR005888">
    <property type="entry name" value="dTDP_Gluc_deHydtase"/>
</dbReference>
<evidence type="ECO:0000259" key="4">
    <source>
        <dbReference type="Pfam" id="PF16363"/>
    </source>
</evidence>
<accession>A0A7S4GH09</accession>
<keyword evidence="3" id="KW-0456">Lyase</keyword>